<reference evidence="3" key="1">
    <citation type="submission" date="2017-10" db="EMBL/GenBank/DDBJ databases">
        <authorList>
            <person name="Colston S.M."/>
            <person name="Graf J."/>
        </authorList>
    </citation>
    <scope>NUCLEOTIDE SEQUENCE</scope>
    <source>
        <strain evidence="3">BAQ071013-135</strain>
    </source>
</reference>
<evidence type="ECO:0008006" key="5">
    <source>
        <dbReference type="Google" id="ProtNLM"/>
    </source>
</evidence>
<comment type="caution">
    <text evidence="3">The sequence shown here is derived from an EMBL/GenBank/DDBJ whole genome shotgun (WGS) entry which is preliminary data.</text>
</comment>
<dbReference type="Proteomes" id="UP000796104">
    <property type="component" value="Unassembled WGS sequence"/>
</dbReference>
<dbReference type="EMBL" id="PDXJ01000026">
    <property type="protein sequence ID" value="TND51848.1"/>
    <property type="molecule type" value="Genomic_DNA"/>
</dbReference>
<name>A0AAX2UNJ9_AERVE</name>
<evidence type="ECO:0000313" key="3">
    <source>
        <dbReference type="EMBL" id="TND51848.1"/>
    </source>
</evidence>
<evidence type="ECO:0000256" key="2">
    <source>
        <dbReference type="SAM" id="MobiDB-lite"/>
    </source>
</evidence>
<reference evidence="3" key="2">
    <citation type="journal article" date="2019" name="PLoS ONE">
        <title>Identification and characterization of putative Aeromonas spp. T3SS effectors.</title>
        <authorList>
            <person name="Rangel L.T."/>
            <person name="Marden J."/>
            <person name="Colston S."/>
            <person name="Setubal J.C."/>
            <person name="Graf J."/>
            <person name="Gogarten J.P."/>
        </authorList>
    </citation>
    <scope>NUCLEOTIDE SEQUENCE</scope>
    <source>
        <strain evidence="3">BAQ071013-135</strain>
    </source>
</reference>
<evidence type="ECO:0000313" key="4">
    <source>
        <dbReference type="Proteomes" id="UP000796104"/>
    </source>
</evidence>
<keyword evidence="1" id="KW-0175">Coiled coil</keyword>
<protein>
    <recommendedName>
        <fullName evidence="5">Lipoprotein</fullName>
    </recommendedName>
</protein>
<accession>A0AAX2UNJ9</accession>
<evidence type="ECO:0000256" key="1">
    <source>
        <dbReference type="SAM" id="Coils"/>
    </source>
</evidence>
<proteinExistence type="predicted"/>
<organism evidence="3 4">
    <name type="scientific">Aeromonas veronii</name>
    <dbReference type="NCBI Taxonomy" id="654"/>
    <lineage>
        <taxon>Bacteria</taxon>
        <taxon>Pseudomonadati</taxon>
        <taxon>Pseudomonadota</taxon>
        <taxon>Gammaproteobacteria</taxon>
        <taxon>Aeromonadales</taxon>
        <taxon>Aeromonadaceae</taxon>
        <taxon>Aeromonas</taxon>
    </lineage>
</organism>
<feature type="compositionally biased region" description="Basic residues" evidence="2">
    <location>
        <begin position="123"/>
        <end position="135"/>
    </location>
</feature>
<dbReference type="RefSeq" id="WP_139495297.1">
    <property type="nucleotide sequence ID" value="NZ_CAWORL010000019.1"/>
</dbReference>
<dbReference type="AlphaFoldDB" id="A0AAX2UNJ9"/>
<dbReference type="PROSITE" id="PS51257">
    <property type="entry name" value="PROKAR_LIPOPROTEIN"/>
    <property type="match status" value="1"/>
</dbReference>
<feature type="region of interest" description="Disordered" evidence="2">
    <location>
        <begin position="123"/>
        <end position="150"/>
    </location>
</feature>
<feature type="coiled-coil region" evidence="1">
    <location>
        <begin position="27"/>
        <end position="54"/>
    </location>
</feature>
<sequence length="150" mass="16363">MRKLLWALLPVSLMLVGCGDDPEEKAQEIAQSKMELMQKELELKQKELELKERSLSEVSAPAAPASPVVVNSGSDSGLSDVILGAAVGGLVANAMNTSSHSASHAPVIVHKTVVKKTVYKKPKPYKSYKPYKPKPYKLPQSSTFSKPKRY</sequence>
<feature type="compositionally biased region" description="Polar residues" evidence="2">
    <location>
        <begin position="139"/>
        <end position="150"/>
    </location>
</feature>
<gene>
    <name evidence="3" type="ORF">CF123_18435</name>
</gene>